<keyword evidence="3 7" id="KW-0479">Metal-binding</keyword>
<comment type="cofactor">
    <cofactor evidence="6">
        <name>[2Fe-2S] cluster</name>
        <dbReference type="ChEBI" id="CHEBI:190135"/>
    </cofactor>
</comment>
<dbReference type="SUPFAM" id="SSF52833">
    <property type="entry name" value="Thioredoxin-like"/>
    <property type="match status" value="1"/>
</dbReference>
<dbReference type="PANTHER" id="PTHR43342:SF2">
    <property type="entry name" value="POTENTIAL NAD-REDUCING HYDROGENASE SUBUNIT"/>
    <property type="match status" value="1"/>
</dbReference>
<evidence type="ECO:0008006" key="10">
    <source>
        <dbReference type="Google" id="ProtNLM"/>
    </source>
</evidence>
<dbReference type="Gene3D" id="1.10.10.1590">
    <property type="entry name" value="NADH-quinone oxidoreductase subunit E"/>
    <property type="match status" value="1"/>
</dbReference>
<comment type="caution">
    <text evidence="8">The sequence shown here is derived from an EMBL/GenBank/DDBJ whole genome shotgun (WGS) entry which is preliminary data.</text>
</comment>
<dbReference type="InterPro" id="IPR036249">
    <property type="entry name" value="Thioredoxin-like_sf"/>
</dbReference>
<evidence type="ECO:0000256" key="2">
    <source>
        <dbReference type="ARBA" id="ARBA00022714"/>
    </source>
</evidence>
<dbReference type="Pfam" id="PF01257">
    <property type="entry name" value="2Fe-2S_thioredx"/>
    <property type="match status" value="1"/>
</dbReference>
<evidence type="ECO:0000256" key="5">
    <source>
        <dbReference type="ARBA" id="ARBA00023014"/>
    </source>
</evidence>
<protein>
    <recommendedName>
        <fullName evidence="10">NADH dehydrogenase</fullName>
    </recommendedName>
</protein>
<evidence type="ECO:0000256" key="3">
    <source>
        <dbReference type="ARBA" id="ARBA00022723"/>
    </source>
</evidence>
<dbReference type="InterPro" id="IPR028431">
    <property type="entry name" value="NADP_DH_HndA-like"/>
</dbReference>
<dbReference type="AlphaFoldDB" id="A0A0S7YII2"/>
<keyword evidence="2 7" id="KW-0001">2Fe-2S</keyword>
<dbReference type="GO" id="GO:0016491">
    <property type="term" value="F:oxidoreductase activity"/>
    <property type="evidence" value="ECO:0007669"/>
    <property type="project" value="InterPro"/>
</dbReference>
<dbReference type="EMBL" id="LJNI01000001">
    <property type="protein sequence ID" value="KPJ74551.1"/>
    <property type="molecule type" value="Genomic_DNA"/>
</dbReference>
<evidence type="ECO:0000256" key="6">
    <source>
        <dbReference type="ARBA" id="ARBA00034078"/>
    </source>
</evidence>
<evidence type="ECO:0000256" key="7">
    <source>
        <dbReference type="PIRSR" id="PIRSR000216-1"/>
    </source>
</evidence>
<dbReference type="GO" id="GO:0051537">
    <property type="term" value="F:2 iron, 2 sulfur cluster binding"/>
    <property type="evidence" value="ECO:0007669"/>
    <property type="project" value="UniProtKB-KW"/>
</dbReference>
<feature type="binding site" evidence="7">
    <location>
        <position position="131"/>
    </location>
    <ligand>
        <name>[2Fe-2S] cluster</name>
        <dbReference type="ChEBI" id="CHEBI:190135"/>
    </ligand>
</feature>
<dbReference type="PIRSF" id="PIRSF000216">
    <property type="entry name" value="NADH_DH_24kDa"/>
    <property type="match status" value="1"/>
</dbReference>
<dbReference type="Gene3D" id="3.40.30.10">
    <property type="entry name" value="Glutaredoxin"/>
    <property type="match status" value="1"/>
</dbReference>
<dbReference type="GO" id="GO:0046872">
    <property type="term" value="F:metal ion binding"/>
    <property type="evidence" value="ECO:0007669"/>
    <property type="project" value="UniProtKB-KW"/>
</dbReference>
<reference evidence="8 9" key="1">
    <citation type="journal article" date="2015" name="Microbiome">
        <title>Genomic resolution of linkages in carbon, nitrogen, and sulfur cycling among widespread estuary sediment bacteria.</title>
        <authorList>
            <person name="Baker B.J."/>
            <person name="Lazar C.S."/>
            <person name="Teske A.P."/>
            <person name="Dick G.J."/>
        </authorList>
    </citation>
    <scope>NUCLEOTIDE SEQUENCE [LARGE SCALE GENOMIC DNA]</scope>
    <source>
        <strain evidence="8">DG_78</strain>
    </source>
</reference>
<keyword evidence="4 7" id="KW-0408">Iron</keyword>
<accession>A0A0S7YII2</accession>
<feature type="binding site" evidence="7">
    <location>
        <position position="90"/>
    </location>
    <ligand>
        <name>[2Fe-2S] cluster</name>
        <dbReference type="ChEBI" id="CHEBI:190135"/>
    </ligand>
</feature>
<evidence type="ECO:0000313" key="8">
    <source>
        <dbReference type="EMBL" id="KPJ74551.1"/>
    </source>
</evidence>
<dbReference type="CDD" id="cd03064">
    <property type="entry name" value="TRX_Fd_NuoE"/>
    <property type="match status" value="1"/>
</dbReference>
<dbReference type="PANTHER" id="PTHR43342">
    <property type="entry name" value="NADH-QUINONE OXIDOREDUCTASE, E SUBUNIT"/>
    <property type="match status" value="1"/>
</dbReference>
<keyword evidence="5 7" id="KW-0411">Iron-sulfur</keyword>
<proteinExistence type="inferred from homology"/>
<feature type="binding site" evidence="7">
    <location>
        <position position="135"/>
    </location>
    <ligand>
        <name>[2Fe-2S] cluster</name>
        <dbReference type="ChEBI" id="CHEBI:190135"/>
    </ligand>
</feature>
<feature type="binding site" evidence="7">
    <location>
        <position position="95"/>
    </location>
    <ligand>
        <name>[2Fe-2S] cluster</name>
        <dbReference type="ChEBI" id="CHEBI:190135"/>
    </ligand>
</feature>
<gene>
    <name evidence="8" type="ORF">AMJ52_00080</name>
</gene>
<dbReference type="Proteomes" id="UP000051012">
    <property type="component" value="Unassembled WGS sequence"/>
</dbReference>
<sequence>MKLLIFVQFYVYYQLKMKKLEHILEKHHFKTSDIIQILQDIQVEFHYLPKEVLEYASQRLRIPLSKIYSIATFYTAFSLTPRGKHICTVCMGTACHVRGAATILNEFERRLGIKSGETTEDKNCSLETVNCLGCCAIGPIVIYDGKYYGEFKLKNVSKFLEEKE</sequence>
<comment type="cofactor">
    <cofactor evidence="7">
        <name>[2Fe-2S] cluster</name>
        <dbReference type="ChEBI" id="CHEBI:190135"/>
    </cofactor>
    <text evidence="7">Binds 1 [2Fe-2S] cluster.</text>
</comment>
<dbReference type="InterPro" id="IPR041921">
    <property type="entry name" value="NuoE_N"/>
</dbReference>
<dbReference type="InterPro" id="IPR042128">
    <property type="entry name" value="NuoE_dom"/>
</dbReference>
<evidence type="ECO:0000256" key="1">
    <source>
        <dbReference type="ARBA" id="ARBA00010643"/>
    </source>
</evidence>
<evidence type="ECO:0000256" key="4">
    <source>
        <dbReference type="ARBA" id="ARBA00023004"/>
    </source>
</evidence>
<dbReference type="InterPro" id="IPR002023">
    <property type="entry name" value="NuoE-like"/>
</dbReference>
<evidence type="ECO:0000313" key="9">
    <source>
        <dbReference type="Proteomes" id="UP000051012"/>
    </source>
</evidence>
<name>A0A0S7YII2_UNCT6</name>
<organism evidence="8 9">
    <name type="scientific">candidate division TA06 bacterium DG_78</name>
    <dbReference type="NCBI Taxonomy" id="1703772"/>
    <lineage>
        <taxon>Bacteria</taxon>
        <taxon>Bacteria division TA06</taxon>
    </lineage>
</organism>
<comment type="similarity">
    <text evidence="1">Belongs to the complex I 24 kDa subunit family.</text>
</comment>